<accession>A0A3B1A689</accession>
<dbReference type="InterPro" id="IPR009875">
    <property type="entry name" value="PilZ_domain"/>
</dbReference>
<evidence type="ECO:0000259" key="1">
    <source>
        <dbReference type="Pfam" id="PF07238"/>
    </source>
</evidence>
<dbReference type="Pfam" id="PF07238">
    <property type="entry name" value="PilZ"/>
    <property type="match status" value="1"/>
</dbReference>
<name>A0A3B1A689_9ZZZZ</name>
<dbReference type="GO" id="GO:0035438">
    <property type="term" value="F:cyclic-di-GMP binding"/>
    <property type="evidence" value="ECO:0007669"/>
    <property type="project" value="InterPro"/>
</dbReference>
<organism evidence="2">
    <name type="scientific">hydrothermal vent metagenome</name>
    <dbReference type="NCBI Taxonomy" id="652676"/>
    <lineage>
        <taxon>unclassified sequences</taxon>
        <taxon>metagenomes</taxon>
        <taxon>ecological metagenomes</taxon>
    </lineage>
</organism>
<proteinExistence type="predicted"/>
<dbReference type="Gene3D" id="2.40.10.220">
    <property type="entry name" value="predicted glycosyltransferase like domains"/>
    <property type="match status" value="1"/>
</dbReference>
<protein>
    <recommendedName>
        <fullName evidence="1">PilZ domain-containing protein</fullName>
    </recommendedName>
</protein>
<evidence type="ECO:0000313" key="2">
    <source>
        <dbReference type="EMBL" id="VAW88416.1"/>
    </source>
</evidence>
<sequence length="297" mass="33695">MLKILKIFSRKRATTSQSASVRVILDSARLCQLLPYFPISSNLKYFPEYRQEITLDSIIIAYLINGEVIYSNNELSTTNDNHNLIINGTMIDEINSFAFLIPTIIRNETELDYEQKEILEQSGGLAKGNSITLIGQQYDGNIPFIDTVVKKYARLRDGHFNNTQVVVLNVDPTLLELKDQRSQTRLTAKIPALIQTKLDNEKHQCTLIDFSEHTVKICCDDNDIVPMSCEKGETITLTFNLPTSTTPHIMKGRVVKIDGTAIIAKLEEILIEQQFEKLTSIDILELKTKLLQQPNNH</sequence>
<dbReference type="SUPFAM" id="SSF141371">
    <property type="entry name" value="PilZ domain-like"/>
    <property type="match status" value="1"/>
</dbReference>
<dbReference type="EMBL" id="UOFQ01000096">
    <property type="protein sequence ID" value="VAW88416.1"/>
    <property type="molecule type" value="Genomic_DNA"/>
</dbReference>
<gene>
    <name evidence="2" type="ORF">MNBD_GAMMA17-2246</name>
</gene>
<feature type="domain" description="PilZ" evidence="1">
    <location>
        <begin position="180"/>
        <end position="264"/>
    </location>
</feature>
<reference evidence="2" key="1">
    <citation type="submission" date="2018-06" db="EMBL/GenBank/DDBJ databases">
        <authorList>
            <person name="Zhirakovskaya E."/>
        </authorList>
    </citation>
    <scope>NUCLEOTIDE SEQUENCE</scope>
</reference>
<dbReference type="AlphaFoldDB" id="A0A3B1A689"/>